<dbReference type="Gene3D" id="3.90.1640.30">
    <property type="match status" value="1"/>
</dbReference>
<evidence type="ECO:0000256" key="3">
    <source>
        <dbReference type="ARBA" id="ARBA00022722"/>
    </source>
</evidence>
<keyword evidence="5 9" id="KW-0269">Exonuclease</keyword>
<evidence type="ECO:0000256" key="5">
    <source>
        <dbReference type="ARBA" id="ARBA00022839"/>
    </source>
</evidence>
<dbReference type="Pfam" id="PF01368">
    <property type="entry name" value="DHH"/>
    <property type="match status" value="1"/>
</dbReference>
<evidence type="ECO:0000256" key="4">
    <source>
        <dbReference type="ARBA" id="ARBA00022801"/>
    </source>
</evidence>
<organism evidence="9 10">
    <name type="scientific">Jejudonia soesokkakensis</name>
    <dbReference type="NCBI Taxonomy" id="1323432"/>
    <lineage>
        <taxon>Bacteria</taxon>
        <taxon>Pseudomonadati</taxon>
        <taxon>Bacteroidota</taxon>
        <taxon>Flavobacteriia</taxon>
        <taxon>Flavobacteriales</taxon>
        <taxon>Flavobacteriaceae</taxon>
        <taxon>Jejudonia</taxon>
    </lineage>
</organism>
<evidence type="ECO:0000256" key="2">
    <source>
        <dbReference type="ARBA" id="ARBA00019841"/>
    </source>
</evidence>
<accession>A0ABW2MMV2</accession>
<dbReference type="InterPro" id="IPR003156">
    <property type="entry name" value="DHHA1_dom"/>
</dbReference>
<comment type="similarity">
    <text evidence="1">Belongs to the RecJ family.</text>
</comment>
<dbReference type="RefSeq" id="WP_380215766.1">
    <property type="nucleotide sequence ID" value="NZ_JBHTBN010000001.1"/>
</dbReference>
<evidence type="ECO:0000259" key="7">
    <source>
        <dbReference type="Pfam" id="PF02272"/>
    </source>
</evidence>
<feature type="domain" description="DDH" evidence="6">
    <location>
        <begin position="78"/>
        <end position="228"/>
    </location>
</feature>
<dbReference type="PANTHER" id="PTHR30255:SF2">
    <property type="entry name" value="SINGLE-STRANDED-DNA-SPECIFIC EXONUCLEASE RECJ"/>
    <property type="match status" value="1"/>
</dbReference>
<dbReference type="InterPro" id="IPR051673">
    <property type="entry name" value="SSDNA_exonuclease_RecJ"/>
</dbReference>
<evidence type="ECO:0000313" key="9">
    <source>
        <dbReference type="EMBL" id="MFC7356227.1"/>
    </source>
</evidence>
<dbReference type="Proteomes" id="UP001596415">
    <property type="component" value="Unassembled WGS sequence"/>
</dbReference>
<dbReference type="Pfam" id="PF02272">
    <property type="entry name" value="DHHA1"/>
    <property type="match status" value="1"/>
</dbReference>
<dbReference type="SUPFAM" id="SSF64182">
    <property type="entry name" value="DHH phosphoesterases"/>
    <property type="match status" value="1"/>
</dbReference>
<dbReference type="InterPro" id="IPR038763">
    <property type="entry name" value="DHH_sf"/>
</dbReference>
<evidence type="ECO:0000256" key="1">
    <source>
        <dbReference type="ARBA" id="ARBA00005915"/>
    </source>
</evidence>
<feature type="domain" description="DHHA1" evidence="7">
    <location>
        <begin position="348"/>
        <end position="438"/>
    </location>
</feature>
<evidence type="ECO:0000259" key="6">
    <source>
        <dbReference type="Pfam" id="PF01368"/>
    </source>
</evidence>
<sequence>MRWTLQPKQDPKLIQELSTSLGVDPLISQLLIQRGITTFQEAKQFFRPSLDELHDPFLMKDMELAVKRIENAIANEENILIYGDYDVDGTTSVALVSSYLKSYYPNVATYIPDRYDEGYGISYKGIDFASDNDFSLIIALDCGIKAVDKVAYASEKGIDFIICDHHRPGTEIPKATAVLDPKREDCDYPYKELCGCGVGFKLIQALSVKRNLKTEDLLLYLDLVATAIGADIVPITGENRVLAYYGLKVINSHPRTGFKAILQQIKKDTLTITDVVFIIAPRINAAGRMKHGNHAVTLLVETDMNAAAVWAQEIEEFNTDRREADKRITEEALRKIKNNGETERITTVVYDEAWHKGVIGIVASRLTETYYRPTLVFTKSGEKLAASARSVSGFDVYNALEGCAEYIEQFGGHKYAAGLTLFEKDYENFKAAFEKVVQETIDPKLLKPELKIDAEINLKDITPKFYRILKQFAPFGPGNMTPVFMSQNLVDVGFGKCVGDDKSHLRVVVKQENSNQFTGIGFGMGDKHDIACTGKPFKAAYVIDENEWNGTVSLQLRLKDIKA</sequence>
<dbReference type="Pfam" id="PF17768">
    <property type="entry name" value="RecJ_OB"/>
    <property type="match status" value="1"/>
</dbReference>
<dbReference type="EMBL" id="JBHTBN010000001">
    <property type="protein sequence ID" value="MFC7356227.1"/>
    <property type="molecule type" value="Genomic_DNA"/>
</dbReference>
<dbReference type="Gene3D" id="3.10.310.30">
    <property type="match status" value="1"/>
</dbReference>
<evidence type="ECO:0000259" key="8">
    <source>
        <dbReference type="Pfam" id="PF17768"/>
    </source>
</evidence>
<dbReference type="InterPro" id="IPR001667">
    <property type="entry name" value="DDH_dom"/>
</dbReference>
<proteinExistence type="inferred from homology"/>
<reference evidence="10" key="1">
    <citation type="journal article" date="2019" name="Int. J. Syst. Evol. Microbiol.">
        <title>The Global Catalogue of Microorganisms (GCM) 10K type strain sequencing project: providing services to taxonomists for standard genome sequencing and annotation.</title>
        <authorList>
            <consortium name="The Broad Institute Genomics Platform"/>
            <consortium name="The Broad Institute Genome Sequencing Center for Infectious Disease"/>
            <person name="Wu L."/>
            <person name="Ma J."/>
        </authorList>
    </citation>
    <scope>NUCLEOTIDE SEQUENCE [LARGE SCALE GENOMIC DNA]</scope>
    <source>
        <strain evidence="10">CGMCC 1.16306</strain>
    </source>
</reference>
<dbReference type="PANTHER" id="PTHR30255">
    <property type="entry name" value="SINGLE-STRANDED-DNA-SPECIFIC EXONUCLEASE RECJ"/>
    <property type="match status" value="1"/>
</dbReference>
<keyword evidence="10" id="KW-1185">Reference proteome</keyword>
<evidence type="ECO:0000313" key="10">
    <source>
        <dbReference type="Proteomes" id="UP001596415"/>
    </source>
</evidence>
<dbReference type="InterPro" id="IPR041122">
    <property type="entry name" value="RecJ_OB"/>
</dbReference>
<keyword evidence="4" id="KW-0378">Hydrolase</keyword>
<protein>
    <recommendedName>
        <fullName evidence="2">Single-stranded-DNA-specific exonuclease RecJ</fullName>
    </recommendedName>
</protein>
<gene>
    <name evidence="9" type="primary">recJ</name>
    <name evidence="9" type="ORF">ACFQO1_00890</name>
</gene>
<feature type="domain" description="RecJ OB" evidence="8">
    <location>
        <begin position="452"/>
        <end position="560"/>
    </location>
</feature>
<name>A0ABW2MMV2_9FLAO</name>
<dbReference type="InterPro" id="IPR004610">
    <property type="entry name" value="RecJ"/>
</dbReference>
<keyword evidence="3" id="KW-0540">Nuclease</keyword>
<comment type="caution">
    <text evidence="9">The sequence shown here is derived from an EMBL/GenBank/DDBJ whole genome shotgun (WGS) entry which is preliminary data.</text>
</comment>
<dbReference type="NCBIfam" id="TIGR00644">
    <property type="entry name" value="recJ"/>
    <property type="match status" value="1"/>
</dbReference>
<dbReference type="GO" id="GO:0004527">
    <property type="term" value="F:exonuclease activity"/>
    <property type="evidence" value="ECO:0007669"/>
    <property type="project" value="UniProtKB-KW"/>
</dbReference>